<dbReference type="Proteomes" id="UP000827889">
    <property type="component" value="Chromosome 5"/>
</dbReference>
<reference evidence="5" key="1">
    <citation type="submission" date="2025-08" db="UniProtKB">
        <authorList>
            <consortium name="RefSeq"/>
        </authorList>
    </citation>
    <scope>IDENTIFICATION</scope>
    <source>
        <tissue evidence="5">Leaf</tissue>
    </source>
</reference>
<dbReference type="RefSeq" id="XP_048134911.1">
    <property type="nucleotide sequence ID" value="XM_048278954.1"/>
</dbReference>
<sequence length="148" mass="16992">MKFNIVNPITGCQKKLVIEDDQKLRADFDNRISQELRGGLGEQFGYVFKMMEGCDKQGFPMKQGGMTPDHVRLLFNLSKEDDIRKYVNPCRRTFATKSGKIRKLKEQLERCGESLLRTDPGCLMPQSLSCSLGCFYFLIDFGETRNFS</sequence>
<keyword evidence="3" id="KW-0687">Ribonucleoprotein</keyword>
<dbReference type="Pfam" id="PF01092">
    <property type="entry name" value="Ribosomal_S6e"/>
    <property type="match status" value="1"/>
</dbReference>
<evidence type="ECO:0000256" key="2">
    <source>
        <dbReference type="ARBA" id="ARBA00022980"/>
    </source>
</evidence>
<evidence type="ECO:0000256" key="1">
    <source>
        <dbReference type="ARBA" id="ARBA00009312"/>
    </source>
</evidence>
<dbReference type="SMART" id="SM01405">
    <property type="entry name" value="Ribosomal_S6e"/>
    <property type="match status" value="1"/>
</dbReference>
<protein>
    <submittedName>
        <fullName evidence="5">40S ribosomal protein S6-2-like</fullName>
    </submittedName>
</protein>
<keyword evidence="2" id="KW-0689">Ribosomal protein</keyword>
<gene>
    <name evidence="5" type="primary">LOC115731906</name>
</gene>
<comment type="similarity">
    <text evidence="1">Belongs to the eukaryotic ribosomal protein eS6 family.</text>
</comment>
<evidence type="ECO:0000313" key="4">
    <source>
        <dbReference type="Proteomes" id="UP000827889"/>
    </source>
</evidence>
<dbReference type="GeneID" id="115731906"/>
<evidence type="ECO:0000256" key="3">
    <source>
        <dbReference type="ARBA" id="ARBA00023274"/>
    </source>
</evidence>
<keyword evidence="4" id="KW-1185">Reference proteome</keyword>
<accession>A0ABM3HE80</accession>
<evidence type="ECO:0000313" key="5">
    <source>
        <dbReference type="RefSeq" id="XP_048134911.1"/>
    </source>
</evidence>
<dbReference type="PANTHER" id="PTHR11502">
    <property type="entry name" value="40S RIBOSOMAL PROTEIN S6"/>
    <property type="match status" value="1"/>
</dbReference>
<dbReference type="InterPro" id="IPR001377">
    <property type="entry name" value="Ribosomal_eS6"/>
</dbReference>
<dbReference type="Gene3D" id="1.20.5.2650">
    <property type="match status" value="1"/>
</dbReference>
<proteinExistence type="inferred from homology"/>
<name>A0ABM3HE80_9MYRT</name>
<organism evidence="4 5">
    <name type="scientific">Rhodamnia argentea</name>
    <dbReference type="NCBI Taxonomy" id="178133"/>
    <lineage>
        <taxon>Eukaryota</taxon>
        <taxon>Viridiplantae</taxon>
        <taxon>Streptophyta</taxon>
        <taxon>Embryophyta</taxon>
        <taxon>Tracheophyta</taxon>
        <taxon>Spermatophyta</taxon>
        <taxon>Magnoliopsida</taxon>
        <taxon>eudicotyledons</taxon>
        <taxon>Gunneridae</taxon>
        <taxon>Pentapetalae</taxon>
        <taxon>rosids</taxon>
        <taxon>malvids</taxon>
        <taxon>Myrtales</taxon>
        <taxon>Myrtaceae</taxon>
        <taxon>Myrtoideae</taxon>
        <taxon>Myrteae</taxon>
        <taxon>Australasian group</taxon>
        <taxon>Rhodamnia</taxon>
    </lineage>
</organism>